<accession>A0A319BZZ5</accession>
<dbReference type="Proteomes" id="UP000248340">
    <property type="component" value="Unassembled WGS sequence"/>
</dbReference>
<dbReference type="AlphaFoldDB" id="A0A319BZZ5"/>
<evidence type="ECO:0000313" key="2">
    <source>
        <dbReference type="EMBL" id="PYH77651.1"/>
    </source>
</evidence>
<keyword evidence="3" id="KW-1185">Reference proteome</keyword>
<proteinExistence type="predicted"/>
<dbReference type="RefSeq" id="XP_025487851.1">
    <property type="nucleotide sequence ID" value="XM_025631785.1"/>
</dbReference>
<organism evidence="2 3">
    <name type="scientific">Aspergillus uvarum CBS 121591</name>
    <dbReference type="NCBI Taxonomy" id="1448315"/>
    <lineage>
        <taxon>Eukaryota</taxon>
        <taxon>Fungi</taxon>
        <taxon>Dikarya</taxon>
        <taxon>Ascomycota</taxon>
        <taxon>Pezizomycotina</taxon>
        <taxon>Eurotiomycetes</taxon>
        <taxon>Eurotiomycetidae</taxon>
        <taxon>Eurotiales</taxon>
        <taxon>Aspergillaceae</taxon>
        <taxon>Aspergillus</taxon>
        <taxon>Aspergillus subgen. Circumdati</taxon>
    </lineage>
</organism>
<feature type="region of interest" description="Disordered" evidence="1">
    <location>
        <begin position="67"/>
        <end position="94"/>
    </location>
</feature>
<evidence type="ECO:0000313" key="3">
    <source>
        <dbReference type="Proteomes" id="UP000248340"/>
    </source>
</evidence>
<gene>
    <name evidence="2" type="ORF">BO82DRAFT_293212</name>
</gene>
<protein>
    <submittedName>
        <fullName evidence="2">Uncharacterized protein</fullName>
    </submittedName>
</protein>
<reference evidence="2 3" key="1">
    <citation type="submission" date="2016-12" db="EMBL/GenBank/DDBJ databases">
        <title>The genomes of Aspergillus section Nigri reveals drivers in fungal speciation.</title>
        <authorList>
            <consortium name="DOE Joint Genome Institute"/>
            <person name="Vesth T.C."/>
            <person name="Nybo J."/>
            <person name="Theobald S."/>
            <person name="Brandl J."/>
            <person name="Frisvad J.C."/>
            <person name="Nielsen K.F."/>
            <person name="Lyhne E.K."/>
            <person name="Kogle M.E."/>
            <person name="Kuo A."/>
            <person name="Riley R."/>
            <person name="Clum A."/>
            <person name="Nolan M."/>
            <person name="Lipzen A."/>
            <person name="Salamov A."/>
            <person name="Henrissat B."/>
            <person name="Wiebenga A."/>
            <person name="De Vries R.P."/>
            <person name="Grigoriev I.V."/>
            <person name="Mortensen U.H."/>
            <person name="Andersen M.R."/>
            <person name="Baker S.E."/>
        </authorList>
    </citation>
    <scope>NUCLEOTIDE SEQUENCE [LARGE SCALE GENOMIC DNA]</scope>
    <source>
        <strain evidence="2 3">CBS 121591</strain>
    </source>
</reference>
<dbReference type="OrthoDB" id="4508486at2759"/>
<sequence length="94" mass="10153">PNPCFQCAIATGEAGLETSEVRQPARRGRWVANRALAPGGRKSLNSMHGLLSWQPLSVHGSMLVHPINPAPERGHMRDYSSADVGDQLKRIGPS</sequence>
<dbReference type="VEuPathDB" id="FungiDB:BO82DRAFT_293212"/>
<name>A0A319BZZ5_9EURO</name>
<feature type="non-terminal residue" evidence="2">
    <location>
        <position position="1"/>
    </location>
</feature>
<evidence type="ECO:0000256" key="1">
    <source>
        <dbReference type="SAM" id="MobiDB-lite"/>
    </source>
</evidence>
<dbReference type="EMBL" id="KZ821738">
    <property type="protein sequence ID" value="PYH77651.1"/>
    <property type="molecule type" value="Genomic_DNA"/>
</dbReference>
<dbReference type="GeneID" id="37134526"/>